<accession>A0A1Y2CL95</accession>
<dbReference type="AlphaFoldDB" id="A0A1Y2CL95"/>
<sequence>ITALLKAHNDIRTAKGVPPLVWDKTIANHAIGWANHSMQFAKFQATDGDPGNPRHGDHTGYGQNLAWQYSSSPFPAIPYTSLVGLWNSEPIPTAPGTYNHVTQSLGCAVAAGKNPYPDPTQPAYLNDIILVCDYYPPGNWYGQQWNTATTLTQR</sequence>
<proteinExistence type="predicted"/>
<organism evidence="2 3">
    <name type="scientific">Rhizoclosmatium globosum</name>
    <dbReference type="NCBI Taxonomy" id="329046"/>
    <lineage>
        <taxon>Eukaryota</taxon>
        <taxon>Fungi</taxon>
        <taxon>Fungi incertae sedis</taxon>
        <taxon>Chytridiomycota</taxon>
        <taxon>Chytridiomycota incertae sedis</taxon>
        <taxon>Chytridiomycetes</taxon>
        <taxon>Chytridiales</taxon>
        <taxon>Chytriomycetaceae</taxon>
        <taxon>Rhizoclosmatium</taxon>
    </lineage>
</organism>
<dbReference type="InterPro" id="IPR035940">
    <property type="entry name" value="CAP_sf"/>
</dbReference>
<evidence type="ECO:0000259" key="1">
    <source>
        <dbReference type="SMART" id="SM00198"/>
    </source>
</evidence>
<dbReference type="STRING" id="329046.A0A1Y2CL95"/>
<keyword evidence="3" id="KW-1185">Reference proteome</keyword>
<dbReference type="SUPFAM" id="SSF55797">
    <property type="entry name" value="PR-1-like"/>
    <property type="match status" value="1"/>
</dbReference>
<dbReference type="EMBL" id="MCGO01000013">
    <property type="protein sequence ID" value="ORY47780.1"/>
    <property type="molecule type" value="Genomic_DNA"/>
</dbReference>
<gene>
    <name evidence="2" type="ORF">BCR33DRAFT_714846</name>
</gene>
<protein>
    <submittedName>
        <fullName evidence="2">PR-1-like protein</fullName>
    </submittedName>
</protein>
<dbReference type="InterPro" id="IPR001283">
    <property type="entry name" value="CRISP-related"/>
</dbReference>
<feature type="non-terminal residue" evidence="2">
    <location>
        <position position="1"/>
    </location>
</feature>
<dbReference type="Proteomes" id="UP000193642">
    <property type="component" value="Unassembled WGS sequence"/>
</dbReference>
<dbReference type="PANTHER" id="PTHR10334">
    <property type="entry name" value="CYSTEINE-RICH SECRETORY PROTEIN-RELATED"/>
    <property type="match status" value="1"/>
</dbReference>
<dbReference type="Pfam" id="PF00188">
    <property type="entry name" value="CAP"/>
    <property type="match status" value="1"/>
</dbReference>
<comment type="caution">
    <text evidence="2">The sequence shown here is derived from an EMBL/GenBank/DDBJ whole genome shotgun (WGS) entry which is preliminary data.</text>
</comment>
<dbReference type="InterPro" id="IPR014044">
    <property type="entry name" value="CAP_dom"/>
</dbReference>
<dbReference type="SMART" id="SM00198">
    <property type="entry name" value="SCP"/>
    <property type="match status" value="1"/>
</dbReference>
<name>A0A1Y2CL95_9FUNG</name>
<evidence type="ECO:0000313" key="3">
    <source>
        <dbReference type="Proteomes" id="UP000193642"/>
    </source>
</evidence>
<feature type="domain" description="SCP" evidence="1">
    <location>
        <begin position="1"/>
        <end position="142"/>
    </location>
</feature>
<reference evidence="2 3" key="1">
    <citation type="submission" date="2016-07" db="EMBL/GenBank/DDBJ databases">
        <title>Pervasive Adenine N6-methylation of Active Genes in Fungi.</title>
        <authorList>
            <consortium name="DOE Joint Genome Institute"/>
            <person name="Mondo S.J."/>
            <person name="Dannebaum R.O."/>
            <person name="Kuo R.C."/>
            <person name="Labutti K."/>
            <person name="Haridas S."/>
            <person name="Kuo A."/>
            <person name="Salamov A."/>
            <person name="Ahrendt S.R."/>
            <person name="Lipzen A."/>
            <person name="Sullivan W."/>
            <person name="Andreopoulos W.B."/>
            <person name="Clum A."/>
            <person name="Lindquist E."/>
            <person name="Daum C."/>
            <person name="Ramamoorthy G.K."/>
            <person name="Gryganskyi A."/>
            <person name="Culley D."/>
            <person name="Magnuson J.K."/>
            <person name="James T.Y."/>
            <person name="O'Malley M.A."/>
            <person name="Stajich J.E."/>
            <person name="Spatafora J.W."/>
            <person name="Visel A."/>
            <person name="Grigoriev I.V."/>
        </authorList>
    </citation>
    <scope>NUCLEOTIDE SEQUENCE [LARGE SCALE GENOMIC DNA]</scope>
    <source>
        <strain evidence="2 3">JEL800</strain>
    </source>
</reference>
<evidence type="ECO:0000313" key="2">
    <source>
        <dbReference type="EMBL" id="ORY47780.1"/>
    </source>
</evidence>
<dbReference type="Gene3D" id="3.40.33.10">
    <property type="entry name" value="CAP"/>
    <property type="match status" value="1"/>
</dbReference>
<dbReference type="OrthoDB" id="2128882at2759"/>